<dbReference type="GeneID" id="117647847"/>
<dbReference type="Proteomes" id="UP000515158">
    <property type="component" value="Unplaced"/>
</dbReference>
<protein>
    <submittedName>
        <fullName evidence="2">Uncharacterized protein LOC117647847</fullName>
    </submittedName>
</protein>
<dbReference type="InParanoid" id="A0A6P8Z6A1"/>
<organism evidence="2">
    <name type="scientific">Thrips palmi</name>
    <name type="common">Melon thrips</name>
    <dbReference type="NCBI Taxonomy" id="161013"/>
    <lineage>
        <taxon>Eukaryota</taxon>
        <taxon>Metazoa</taxon>
        <taxon>Ecdysozoa</taxon>
        <taxon>Arthropoda</taxon>
        <taxon>Hexapoda</taxon>
        <taxon>Insecta</taxon>
        <taxon>Pterygota</taxon>
        <taxon>Neoptera</taxon>
        <taxon>Paraneoptera</taxon>
        <taxon>Thysanoptera</taxon>
        <taxon>Terebrantia</taxon>
        <taxon>Thripoidea</taxon>
        <taxon>Thripidae</taxon>
        <taxon>Thrips</taxon>
    </lineage>
</organism>
<dbReference type="KEGG" id="tpal:117647847"/>
<name>A0A6P8Z6A1_THRPL</name>
<evidence type="ECO:0000313" key="1">
    <source>
        <dbReference type="Proteomes" id="UP000515158"/>
    </source>
</evidence>
<reference evidence="2" key="1">
    <citation type="submission" date="2025-08" db="UniProtKB">
        <authorList>
            <consortium name="RefSeq"/>
        </authorList>
    </citation>
    <scope>IDENTIFICATION</scope>
    <source>
        <tissue evidence="2">Total insect</tissue>
    </source>
</reference>
<dbReference type="RefSeq" id="XP_034245710.1">
    <property type="nucleotide sequence ID" value="XM_034389819.1"/>
</dbReference>
<accession>A0A6P8Z6A1</accession>
<gene>
    <name evidence="2" type="primary">LOC117647847</name>
</gene>
<keyword evidence="1" id="KW-1185">Reference proteome</keyword>
<proteinExistence type="predicted"/>
<sequence length="144" mass="16307">MDHNVSLSPIKQEGFFAVETQASDSQSVLSQVPPHNVPNFFLHLLRQKTLHAQQSGVWNNVTTDELLVLKFFRPTSIELLIVCLLNFKCCGDPLCPFWPSAVKSFCADHALETDFIPAKPRKLPKWMQDCVSTPSLPPPHRLER</sequence>
<evidence type="ECO:0000313" key="2">
    <source>
        <dbReference type="RefSeq" id="XP_034245710.1"/>
    </source>
</evidence>
<dbReference type="AlphaFoldDB" id="A0A6P8Z6A1"/>